<dbReference type="InterPro" id="IPR002076">
    <property type="entry name" value="ELO_fam"/>
</dbReference>
<comment type="subcellular location">
    <subcellularLocation>
        <location evidence="1">Membrane</location>
        <topology evidence="1">Multi-pass membrane protein</topology>
    </subcellularLocation>
</comment>
<dbReference type="Pfam" id="PF01151">
    <property type="entry name" value="ELO"/>
    <property type="match status" value="1"/>
</dbReference>
<evidence type="ECO:0008006" key="13">
    <source>
        <dbReference type="Google" id="ProtNLM"/>
    </source>
</evidence>
<keyword evidence="2" id="KW-0444">Lipid biosynthesis</keyword>
<reference evidence="12" key="1">
    <citation type="journal article" date="2016" name="Genome Announc.">
        <title>Draft genome sequences of fungus Aspergillus calidoustus.</title>
        <authorList>
            <person name="Horn F."/>
            <person name="Linde J."/>
            <person name="Mattern D.J."/>
            <person name="Walther G."/>
            <person name="Guthke R."/>
            <person name="Scherlach K."/>
            <person name="Martin K."/>
            <person name="Brakhage A.A."/>
            <person name="Petzke L."/>
            <person name="Valiante V."/>
        </authorList>
    </citation>
    <scope>NUCLEOTIDE SEQUENCE [LARGE SCALE GENOMIC DNA]</scope>
    <source>
        <strain evidence="12">SF006504</strain>
    </source>
</reference>
<keyword evidence="7" id="KW-0443">Lipid metabolism</keyword>
<keyword evidence="3" id="KW-0808">Transferase</keyword>
<evidence type="ECO:0000256" key="5">
    <source>
        <dbReference type="ARBA" id="ARBA00022832"/>
    </source>
</evidence>
<keyword evidence="6 10" id="KW-1133">Transmembrane helix</keyword>
<dbReference type="GO" id="GO:0016020">
    <property type="term" value="C:membrane"/>
    <property type="evidence" value="ECO:0007669"/>
    <property type="project" value="UniProtKB-SubCell"/>
</dbReference>
<evidence type="ECO:0000256" key="9">
    <source>
        <dbReference type="ARBA" id="ARBA00023160"/>
    </source>
</evidence>
<evidence type="ECO:0000256" key="1">
    <source>
        <dbReference type="ARBA" id="ARBA00004141"/>
    </source>
</evidence>
<dbReference type="GO" id="GO:0006633">
    <property type="term" value="P:fatty acid biosynthetic process"/>
    <property type="evidence" value="ECO:0007669"/>
    <property type="project" value="UniProtKB-KW"/>
</dbReference>
<evidence type="ECO:0000256" key="8">
    <source>
        <dbReference type="ARBA" id="ARBA00023136"/>
    </source>
</evidence>
<feature type="transmembrane region" description="Helical" evidence="10">
    <location>
        <begin position="12"/>
        <end position="29"/>
    </location>
</feature>
<sequence length="227" mass="25491">MAVVLTTIPELLTFTLLSTTTWLSLHIYVRNYGPISVARRIIKVNSWIYTIVSLLMFLLVIAAPSSPTGPGTGTTKEYHHLFPAASTRYIYHLSKFYEFLDIFFVCAAGSPINLHFAFHHLTTPYLTFVRFLPDREGWRPFAAANTFHHVLMYAYFGGASLLRPILPVTGTLQLVVGIVVDLVVGVGKYRTSHEDDGDGLCWPYFASAGLLGVYLVLHVRDLRARRI</sequence>
<evidence type="ECO:0000256" key="3">
    <source>
        <dbReference type="ARBA" id="ARBA00022679"/>
    </source>
</evidence>
<keyword evidence="12" id="KW-1185">Reference proteome</keyword>
<evidence type="ECO:0000256" key="2">
    <source>
        <dbReference type="ARBA" id="ARBA00022516"/>
    </source>
</evidence>
<dbReference type="OrthoDB" id="434092at2759"/>
<keyword evidence="5" id="KW-0276">Fatty acid metabolism</keyword>
<dbReference type="EMBL" id="CDMC01000013">
    <property type="protein sequence ID" value="CEL09257.1"/>
    <property type="molecule type" value="Genomic_DNA"/>
</dbReference>
<feature type="transmembrane region" description="Helical" evidence="10">
    <location>
        <begin position="168"/>
        <end position="187"/>
    </location>
</feature>
<keyword evidence="9" id="KW-0275">Fatty acid biosynthesis</keyword>
<dbReference type="GO" id="GO:0009922">
    <property type="term" value="F:fatty acid elongase activity"/>
    <property type="evidence" value="ECO:0007669"/>
    <property type="project" value="InterPro"/>
</dbReference>
<dbReference type="OMA" id="NTFHHVL"/>
<protein>
    <recommendedName>
        <fullName evidence="13">Very-long-chain 3-oxoacyl-CoA synthase</fullName>
    </recommendedName>
</protein>
<evidence type="ECO:0000256" key="7">
    <source>
        <dbReference type="ARBA" id="ARBA00023098"/>
    </source>
</evidence>
<organism evidence="11 12">
    <name type="scientific">Aspergillus calidoustus</name>
    <dbReference type="NCBI Taxonomy" id="454130"/>
    <lineage>
        <taxon>Eukaryota</taxon>
        <taxon>Fungi</taxon>
        <taxon>Dikarya</taxon>
        <taxon>Ascomycota</taxon>
        <taxon>Pezizomycotina</taxon>
        <taxon>Eurotiomycetes</taxon>
        <taxon>Eurotiomycetidae</taxon>
        <taxon>Eurotiales</taxon>
        <taxon>Aspergillaceae</taxon>
        <taxon>Aspergillus</taxon>
        <taxon>Aspergillus subgen. Nidulantes</taxon>
    </lineage>
</organism>
<evidence type="ECO:0000256" key="4">
    <source>
        <dbReference type="ARBA" id="ARBA00022692"/>
    </source>
</evidence>
<name>A0A0U5CFS4_ASPCI</name>
<keyword evidence="8 10" id="KW-0472">Membrane</keyword>
<keyword evidence="4 10" id="KW-0812">Transmembrane</keyword>
<evidence type="ECO:0000313" key="11">
    <source>
        <dbReference type="EMBL" id="CEL09257.1"/>
    </source>
</evidence>
<feature type="transmembrane region" description="Helical" evidence="10">
    <location>
        <begin position="199"/>
        <end position="217"/>
    </location>
</feature>
<evidence type="ECO:0000256" key="10">
    <source>
        <dbReference type="SAM" id="Phobius"/>
    </source>
</evidence>
<gene>
    <name evidence="11" type="ORF">ASPCAL12396</name>
</gene>
<accession>A0A0U5CFS4</accession>
<evidence type="ECO:0000256" key="6">
    <source>
        <dbReference type="ARBA" id="ARBA00022989"/>
    </source>
</evidence>
<feature type="transmembrane region" description="Helical" evidence="10">
    <location>
        <begin position="41"/>
        <end position="63"/>
    </location>
</feature>
<proteinExistence type="predicted"/>
<dbReference type="AlphaFoldDB" id="A0A0U5CFS4"/>
<evidence type="ECO:0000313" key="12">
    <source>
        <dbReference type="Proteomes" id="UP000054771"/>
    </source>
</evidence>
<dbReference type="Proteomes" id="UP000054771">
    <property type="component" value="Unassembled WGS sequence"/>
</dbReference>